<dbReference type="EMBL" id="KZ805380">
    <property type="protein sequence ID" value="PVI00060.1"/>
    <property type="molecule type" value="Genomic_DNA"/>
</dbReference>
<proteinExistence type="predicted"/>
<accession>A0A2V1DRX7</accession>
<evidence type="ECO:0000313" key="3">
    <source>
        <dbReference type="Proteomes" id="UP000244855"/>
    </source>
</evidence>
<feature type="compositionally biased region" description="Low complexity" evidence="1">
    <location>
        <begin position="200"/>
        <end position="209"/>
    </location>
</feature>
<dbReference type="Proteomes" id="UP000244855">
    <property type="component" value="Unassembled WGS sequence"/>
</dbReference>
<sequence length="238" mass="24090">MSSLRSYNFTNPTSCRSLVYRSRVRTVGEILPRFTSAVTTPLSSSVDSVPVVVAERAAETDLTSLVTGNESPDTRSLAAVWNPRSAPLSLPFSCATNIQEQTAMRRTKAKQEWATTAARSALLVSVSAGGMWCLGFLQRSVSDGDSTGDGTGGCGGGGAIVGTIDGAGGAGSSGNAGDDVSNGDGPGDDTDGVASDEAADNIGDGAGDAAADDAGEVQDKVANEGRASYLGLTILEIF</sequence>
<feature type="region of interest" description="Disordered" evidence="1">
    <location>
        <begin position="170"/>
        <end position="217"/>
    </location>
</feature>
<gene>
    <name evidence="2" type="ORF">DM02DRAFT_628883</name>
</gene>
<reference evidence="2 3" key="1">
    <citation type="journal article" date="2018" name="Sci. Rep.">
        <title>Comparative genomics provides insights into the lifestyle and reveals functional heterogeneity of dark septate endophytic fungi.</title>
        <authorList>
            <person name="Knapp D.G."/>
            <person name="Nemeth J.B."/>
            <person name="Barry K."/>
            <person name="Hainaut M."/>
            <person name="Henrissat B."/>
            <person name="Johnson J."/>
            <person name="Kuo A."/>
            <person name="Lim J.H.P."/>
            <person name="Lipzen A."/>
            <person name="Nolan M."/>
            <person name="Ohm R.A."/>
            <person name="Tamas L."/>
            <person name="Grigoriev I.V."/>
            <person name="Spatafora J.W."/>
            <person name="Nagy L.G."/>
            <person name="Kovacs G.M."/>
        </authorList>
    </citation>
    <scope>NUCLEOTIDE SEQUENCE [LARGE SCALE GENOMIC DNA]</scope>
    <source>
        <strain evidence="2 3">DSE2036</strain>
    </source>
</reference>
<evidence type="ECO:0000256" key="1">
    <source>
        <dbReference type="SAM" id="MobiDB-lite"/>
    </source>
</evidence>
<protein>
    <submittedName>
        <fullName evidence="2">Uncharacterized protein</fullName>
    </submittedName>
</protein>
<name>A0A2V1DRX7_9PLEO</name>
<dbReference type="AlphaFoldDB" id="A0A2V1DRX7"/>
<keyword evidence="3" id="KW-1185">Reference proteome</keyword>
<organism evidence="2 3">
    <name type="scientific">Periconia macrospinosa</name>
    <dbReference type="NCBI Taxonomy" id="97972"/>
    <lineage>
        <taxon>Eukaryota</taxon>
        <taxon>Fungi</taxon>
        <taxon>Dikarya</taxon>
        <taxon>Ascomycota</taxon>
        <taxon>Pezizomycotina</taxon>
        <taxon>Dothideomycetes</taxon>
        <taxon>Pleosporomycetidae</taxon>
        <taxon>Pleosporales</taxon>
        <taxon>Massarineae</taxon>
        <taxon>Periconiaceae</taxon>
        <taxon>Periconia</taxon>
    </lineage>
</organism>
<evidence type="ECO:0000313" key="2">
    <source>
        <dbReference type="EMBL" id="PVI00060.1"/>
    </source>
</evidence>